<name>A0A3D8M8E7_9ALTE</name>
<keyword evidence="2" id="KW-1133">Transmembrane helix</keyword>
<evidence type="ECO:0000256" key="2">
    <source>
        <dbReference type="SAM" id="Phobius"/>
    </source>
</evidence>
<keyword evidence="2" id="KW-0812">Transmembrane</keyword>
<evidence type="ECO:0000313" key="4">
    <source>
        <dbReference type="Proteomes" id="UP000256561"/>
    </source>
</evidence>
<comment type="caution">
    <text evidence="3">The sequence shown here is derived from an EMBL/GenBank/DDBJ whole genome shotgun (WGS) entry which is preliminary data.</text>
</comment>
<evidence type="ECO:0000256" key="1">
    <source>
        <dbReference type="SAM" id="MobiDB-lite"/>
    </source>
</evidence>
<feature type="transmembrane region" description="Helical" evidence="2">
    <location>
        <begin position="832"/>
        <end position="852"/>
    </location>
</feature>
<feature type="region of interest" description="Disordered" evidence="1">
    <location>
        <begin position="145"/>
        <end position="171"/>
    </location>
</feature>
<dbReference type="RefSeq" id="WP_115592871.1">
    <property type="nucleotide sequence ID" value="NZ_QRHA01000005.1"/>
</dbReference>
<organism evidence="3 4">
    <name type="scientific">Alteromonas aestuariivivens</name>
    <dbReference type="NCBI Taxonomy" id="1938339"/>
    <lineage>
        <taxon>Bacteria</taxon>
        <taxon>Pseudomonadati</taxon>
        <taxon>Pseudomonadota</taxon>
        <taxon>Gammaproteobacteria</taxon>
        <taxon>Alteromonadales</taxon>
        <taxon>Alteromonadaceae</taxon>
        <taxon>Alteromonas/Salinimonas group</taxon>
        <taxon>Alteromonas</taxon>
    </lineage>
</organism>
<feature type="transmembrane region" description="Helical" evidence="2">
    <location>
        <begin position="12"/>
        <end position="31"/>
    </location>
</feature>
<accession>A0A3D8M8E7</accession>
<feature type="transmembrane region" description="Helical" evidence="2">
    <location>
        <begin position="1492"/>
        <end position="1510"/>
    </location>
</feature>
<feature type="transmembrane region" description="Helical" evidence="2">
    <location>
        <begin position="801"/>
        <end position="820"/>
    </location>
</feature>
<gene>
    <name evidence="3" type="ORF">DXV75_07910</name>
</gene>
<feature type="transmembrane region" description="Helical" evidence="2">
    <location>
        <begin position="864"/>
        <end position="882"/>
    </location>
</feature>
<keyword evidence="4" id="KW-1185">Reference proteome</keyword>
<proteinExistence type="predicted"/>
<protein>
    <submittedName>
        <fullName evidence="3">Uncharacterized protein</fullName>
    </submittedName>
</protein>
<feature type="transmembrane region" description="Helical" evidence="2">
    <location>
        <begin position="1120"/>
        <end position="1140"/>
    </location>
</feature>
<sequence length="1548" mass="175215">MTPFKRNLSKLMFFILVLVLGGLIFGVVYYFKMGRNEDTLNTLLFRELKQIEGTMLLSLEKVKATTDYLLSYNVSGSEKGTSESKGHQGSTSKDKDAEVKDCKGESSEKTECCVEIKSILTESDPQRACCSKYFKEKASKAIEKLSQSGASESKGHQGSTSKDKDSEVKDCKGESSEKTQCCVEIKSILTESDPQRACYSKYFKEKASKAIEKLSQSEDLADIEFKKFHVASDWGWLSESDSDFSFTIPAFDTIRFVSKKRYSEFSKTLSIQLESSIHNSMKQRVTQFKTVALVTESGEVKSVVNDASKLTNDTELLIRKVLNPHEEQTSGTGAVAASRLSLQGSRFVDTQLSDRGIRVYIHPILGKGLNREGTSYYLIGVIEKRVVNAQKLKLSPNVLMWVIMSLLFLIAIIPLIKLRFVSTTYAIQQGDKSQIVLGLVLATCIVTVGLSQELFFSYFKSVKQQQLNQIYTSIRQEFNAEIHGLLQVINELSPDTGCNESTEAHLPQQPYKNSHCTNRELVSEYPAGTFRRSFLESLAVVNADKSVNKKLHILNISEAVVFRQELDLSKREYVRAGLADDYWKMTVNRAQPMKFFLQRLNNIEDGRKNTLLAVPFGNRKLPPDNTGSNTQGQEIPEIIIAGTRITSLVDRILPNNFGFAVLNNNGDVLFHSDDSLSLIENFFSETNNNPELLIASHHEAMAVPTMMNVDYKGSPHMLVVGALSGETLLHNDGRNPVIHTNVPWQLVAFYNPEELYTNNMIMVFLAVVFILILVIPCFLILRYLSHQRYWQELFGFDENRVTRYALCACLTLASSLAVQFQLGVVQTLSGRLLLWALVVWLLAGVFLYRFFIHFNFYQRWKKPLYSIGIVISTLLLIHLLASQQWGFDVIGINQAYSVAGAVLFAVALAAFALFNDEMPQSGCQRRVNKAVESKRYTKGYVWFLTGVIYLVAVVPAAIITYSAHDYLLQRQAHFEQLNAEHNLAERKQAYNKYLAFLNVTNECSKPPIDAIISSRLEEPNLRAVLAGFFPHDVVCENTKLNTSCESGWANLVNYSQIGVHNFTDNLFDSVFSNTPSDTEFVSHLTFAAKQDLSTEVVPEHRTELRYRADLFMTAASRSGIGPLIIMLMMFGLPLTMYVVIRQMIVQRMLGEHLHDQYRVMPQRTKGEQSAAEFPQLNVSAALQNGHSQLILNASRKKAELELLEQVEMLYQDKVFRVHDCLETHHCLDTHSKEFLFIANVTAQRDANLNRALVVAVRGLEQISQDKELRYNVYELLHELHTMPGVLLVVIADTAPLYRILNPSDYETGESVAAPNTDEKAAWCKLFSEFDKHYAWSPLRKSRLTNPFDANELLHHECLAWPEICELEAKFKMVTKKIKRCAETIENPLDLNDYWYPEQVIEFMQEQAGPFYRRKWEECTVQEKLILWKMAHGASINPANERVIERLVRRCYLYRDKGWHLVNESFRQFILTAEKDSVVSQWVDNTSEGAWSVLRIPIFAVLLVLLAIFVYSSGSSLNTLLSIATATLGLIPLLIKNVSLLKGGGVELE</sequence>
<feature type="transmembrane region" description="Helical" evidence="2">
    <location>
        <begin position="398"/>
        <end position="416"/>
    </location>
</feature>
<feature type="transmembrane region" description="Helical" evidence="2">
    <location>
        <begin position="760"/>
        <end position="781"/>
    </location>
</feature>
<reference evidence="4" key="1">
    <citation type="submission" date="2018-08" db="EMBL/GenBank/DDBJ databases">
        <authorList>
            <person name="Zhang J."/>
            <person name="Du Z.-J."/>
        </authorList>
    </citation>
    <scope>NUCLEOTIDE SEQUENCE [LARGE SCALE GENOMIC DNA]</scope>
    <source>
        <strain evidence="4">KCTC 52655</strain>
    </source>
</reference>
<dbReference type="Proteomes" id="UP000256561">
    <property type="component" value="Unassembled WGS sequence"/>
</dbReference>
<feature type="region of interest" description="Disordered" evidence="1">
    <location>
        <begin position="76"/>
        <end position="102"/>
    </location>
</feature>
<feature type="transmembrane region" description="Helical" evidence="2">
    <location>
        <begin position="894"/>
        <end position="914"/>
    </location>
</feature>
<dbReference type="EMBL" id="QRHA01000005">
    <property type="protein sequence ID" value="RDV26002.1"/>
    <property type="molecule type" value="Genomic_DNA"/>
</dbReference>
<feature type="compositionally biased region" description="Polar residues" evidence="1">
    <location>
        <begin position="145"/>
        <end position="160"/>
    </location>
</feature>
<feature type="transmembrane region" description="Helical" evidence="2">
    <location>
        <begin position="436"/>
        <end position="459"/>
    </location>
</feature>
<feature type="transmembrane region" description="Helical" evidence="2">
    <location>
        <begin position="1516"/>
        <end position="1534"/>
    </location>
</feature>
<keyword evidence="2" id="KW-0472">Membrane</keyword>
<evidence type="ECO:0000313" key="3">
    <source>
        <dbReference type="EMBL" id="RDV26002.1"/>
    </source>
</evidence>
<feature type="compositionally biased region" description="Basic and acidic residues" evidence="1">
    <location>
        <begin position="161"/>
        <end position="171"/>
    </location>
</feature>
<feature type="transmembrane region" description="Helical" evidence="2">
    <location>
        <begin position="939"/>
        <end position="961"/>
    </location>
</feature>
<feature type="compositionally biased region" description="Basic and acidic residues" evidence="1">
    <location>
        <begin position="80"/>
        <end position="102"/>
    </location>
</feature>
<dbReference type="OrthoDB" id="7481928at2"/>